<dbReference type="InterPro" id="IPR008323">
    <property type="entry name" value="UCP033563"/>
</dbReference>
<reference evidence="2" key="1">
    <citation type="journal article" date="2019" name="Int. J. Syst. Evol. Microbiol.">
        <title>The Global Catalogue of Microorganisms (GCM) 10K type strain sequencing project: providing services to taxonomists for standard genome sequencing and annotation.</title>
        <authorList>
            <consortium name="The Broad Institute Genomics Platform"/>
            <consortium name="The Broad Institute Genome Sequencing Center for Infectious Disease"/>
            <person name="Wu L."/>
            <person name="Ma J."/>
        </authorList>
    </citation>
    <scope>NUCLEOTIDE SEQUENCE [LARGE SCALE GENOMIC DNA]</scope>
    <source>
        <strain evidence="2">CGMCC 1.15422</strain>
    </source>
</reference>
<keyword evidence="2" id="KW-1185">Reference proteome</keyword>
<dbReference type="Pfam" id="PF06245">
    <property type="entry name" value="DUF1015"/>
    <property type="match status" value="1"/>
</dbReference>
<name>A0ABQ1WMJ4_9FLAO</name>
<dbReference type="PANTHER" id="PTHR36454:SF1">
    <property type="entry name" value="DUF1015 DOMAIN-CONTAINING PROTEIN"/>
    <property type="match status" value="1"/>
</dbReference>
<sequence length="432" mass="51078">MRFLSSAETTEKSHPFEIHKNLTKILPFKAVRPTREYAGLVASRSYEDYGDDELKAQLEYNPYSFLHIINPGYKFQHEIGGEKRFGMVKNRYLEFKEDHIFKQDDEPCYYIYKIQTREASCCGIIAAASAEDYGRDVIRRHEDTIAHREELFKDYLKVVGFNTEPVLLTYPDDTTINELLNERMKSRPEYEFATSNKETHSLWLIDDNENIKKIKARFETMEKIYIADGHHRSASSWLLAKESKESNPRHTGKEAYNFFMSYLISESNLRIFEFSRLIKDLNGHSKEEFLILLDEWFRIENRGFEIYRPSKKHHFNMYLDGEFYSLYLRKTNYKFTNSLSELDSYILYEKILKPVLGIEDLRNDNRISYIHGRNDLIELKTRVDNGEFEVGFGMLPAEIEEIKQIADENLTMPPKSTYIEPKLRSGLTIYEF</sequence>
<protein>
    <recommendedName>
        <fullName evidence="3">DUF1015 domain-containing protein</fullName>
    </recommendedName>
</protein>
<evidence type="ECO:0000313" key="2">
    <source>
        <dbReference type="Proteomes" id="UP000605733"/>
    </source>
</evidence>
<gene>
    <name evidence="1" type="ORF">GCM10011532_21400</name>
</gene>
<organism evidence="1 2">
    <name type="scientific">Christiangramia forsetii</name>
    <dbReference type="NCBI Taxonomy" id="411153"/>
    <lineage>
        <taxon>Bacteria</taxon>
        <taxon>Pseudomonadati</taxon>
        <taxon>Bacteroidota</taxon>
        <taxon>Flavobacteriia</taxon>
        <taxon>Flavobacteriales</taxon>
        <taxon>Flavobacteriaceae</taxon>
        <taxon>Christiangramia</taxon>
    </lineage>
</organism>
<evidence type="ECO:0000313" key="1">
    <source>
        <dbReference type="EMBL" id="GGG37446.1"/>
    </source>
</evidence>
<dbReference type="Proteomes" id="UP000605733">
    <property type="component" value="Unassembled WGS sequence"/>
</dbReference>
<dbReference type="EMBL" id="BMIX01000004">
    <property type="protein sequence ID" value="GGG37446.1"/>
    <property type="molecule type" value="Genomic_DNA"/>
</dbReference>
<dbReference type="PANTHER" id="PTHR36454">
    <property type="entry name" value="LMO2823 PROTEIN"/>
    <property type="match status" value="1"/>
</dbReference>
<evidence type="ECO:0008006" key="3">
    <source>
        <dbReference type="Google" id="ProtNLM"/>
    </source>
</evidence>
<dbReference type="PIRSF" id="PIRSF033563">
    <property type="entry name" value="UCP033563"/>
    <property type="match status" value="1"/>
</dbReference>
<proteinExistence type="predicted"/>
<comment type="caution">
    <text evidence="1">The sequence shown here is derived from an EMBL/GenBank/DDBJ whole genome shotgun (WGS) entry which is preliminary data.</text>
</comment>
<accession>A0ABQ1WMJ4</accession>